<dbReference type="SUPFAM" id="SSF52833">
    <property type="entry name" value="Thioredoxin-like"/>
    <property type="match status" value="1"/>
</dbReference>
<comment type="caution">
    <text evidence="2">The sequence shown here is derived from an EMBL/GenBank/DDBJ whole genome shotgun (WGS) entry which is preliminary data.</text>
</comment>
<proteinExistence type="predicted"/>
<dbReference type="InterPro" id="IPR036249">
    <property type="entry name" value="Thioredoxin-like_sf"/>
</dbReference>
<dbReference type="PANTHER" id="PTHR43640:SF1">
    <property type="entry name" value="THIOREDOXIN-DEPENDENT PEROXIREDOXIN"/>
    <property type="match status" value="1"/>
</dbReference>
<evidence type="ECO:0000313" key="2">
    <source>
        <dbReference type="EMBL" id="KRT16228.1"/>
    </source>
</evidence>
<dbReference type="Gene3D" id="3.40.30.10">
    <property type="entry name" value="Glutaredoxin"/>
    <property type="match status" value="1"/>
</dbReference>
<dbReference type="InterPro" id="IPR047262">
    <property type="entry name" value="PRX-like1"/>
</dbReference>
<gene>
    <name evidence="2" type="ORF">ASU31_08600</name>
</gene>
<dbReference type="InterPro" id="IPR000866">
    <property type="entry name" value="AhpC/TSA"/>
</dbReference>
<dbReference type="InterPro" id="IPR013766">
    <property type="entry name" value="Thioredoxin_domain"/>
</dbReference>
<organism evidence="2 3">
    <name type="scientific">Pedobacter ginsenosidimutans</name>
    <dbReference type="NCBI Taxonomy" id="687842"/>
    <lineage>
        <taxon>Bacteria</taxon>
        <taxon>Pseudomonadati</taxon>
        <taxon>Bacteroidota</taxon>
        <taxon>Sphingobacteriia</taxon>
        <taxon>Sphingobacteriales</taxon>
        <taxon>Sphingobacteriaceae</taxon>
        <taxon>Pedobacter</taxon>
    </lineage>
</organism>
<sequence length="195" mass="21764">MKLSNVFIRLSFLLAIVIFPVFIKAQENLISPAKINAIKLINLTGKESRINLNKTTVIVFLSPECPLCKNYLPGLVKLQNANKSINFYGVIPGTSYSIKEINELKNEYGINFDLLTDKDKRLSKYLGATTTPEVFLINKMGAITYSGLIDNWSSSLGQKRLVITEKYLEAAIKDLSNGKQTFKKTIPVGCLINDI</sequence>
<dbReference type="EMBL" id="LMZQ01000005">
    <property type="protein sequence ID" value="KRT16228.1"/>
    <property type="molecule type" value="Genomic_DNA"/>
</dbReference>
<reference evidence="2 3" key="1">
    <citation type="submission" date="2015-11" db="EMBL/GenBank/DDBJ databases">
        <title>Sequence of Pedobacter ginsenosidimutans.</title>
        <authorList>
            <person name="Carson E."/>
            <person name="Keyser V."/>
            <person name="Newman J."/>
            <person name="Miller J."/>
        </authorList>
    </citation>
    <scope>NUCLEOTIDE SEQUENCE [LARGE SCALE GENOMIC DNA]</scope>
    <source>
        <strain evidence="2 3">KACC 14530</strain>
    </source>
</reference>
<keyword evidence="3" id="KW-1185">Reference proteome</keyword>
<dbReference type="Pfam" id="PF00578">
    <property type="entry name" value="AhpC-TSA"/>
    <property type="match status" value="1"/>
</dbReference>
<dbReference type="GO" id="GO:0016209">
    <property type="term" value="F:antioxidant activity"/>
    <property type="evidence" value="ECO:0007669"/>
    <property type="project" value="InterPro"/>
</dbReference>
<protein>
    <recommendedName>
        <fullName evidence="1">Thioredoxin domain-containing protein</fullName>
    </recommendedName>
</protein>
<dbReference type="PANTHER" id="PTHR43640">
    <property type="entry name" value="OS07G0260300 PROTEIN"/>
    <property type="match status" value="1"/>
</dbReference>
<feature type="domain" description="Thioredoxin" evidence="1">
    <location>
        <begin position="29"/>
        <end position="173"/>
    </location>
</feature>
<dbReference type="PROSITE" id="PS51352">
    <property type="entry name" value="THIOREDOXIN_2"/>
    <property type="match status" value="1"/>
</dbReference>
<evidence type="ECO:0000313" key="3">
    <source>
        <dbReference type="Proteomes" id="UP000051950"/>
    </source>
</evidence>
<accession>A0A0T5VRP7</accession>
<name>A0A0T5VRP7_9SPHI</name>
<dbReference type="RefSeq" id="WP_057931952.1">
    <property type="nucleotide sequence ID" value="NZ_LMZQ01000005.1"/>
</dbReference>
<dbReference type="STRING" id="687842.ASU31_08600"/>
<dbReference type="Proteomes" id="UP000051950">
    <property type="component" value="Unassembled WGS sequence"/>
</dbReference>
<dbReference type="OrthoDB" id="669323at2"/>
<dbReference type="GO" id="GO:0016491">
    <property type="term" value="F:oxidoreductase activity"/>
    <property type="evidence" value="ECO:0007669"/>
    <property type="project" value="InterPro"/>
</dbReference>
<evidence type="ECO:0000259" key="1">
    <source>
        <dbReference type="PROSITE" id="PS51352"/>
    </source>
</evidence>
<dbReference type="AlphaFoldDB" id="A0A0T5VRP7"/>